<name>A0A857MKR7_9BACT</name>
<keyword evidence="1 4" id="KW-0489">Methyltransferase</keyword>
<evidence type="ECO:0000313" key="5">
    <source>
        <dbReference type="Proteomes" id="UP001059824"/>
    </source>
</evidence>
<organism evidence="4 5">
    <name type="scientific">Candidatus Mycosynbacter amalyticus</name>
    <dbReference type="NCBI Taxonomy" id="2665156"/>
    <lineage>
        <taxon>Bacteria</taxon>
        <taxon>Candidatus Saccharimonadota</taxon>
        <taxon>Candidatus Saccharimonadota incertae sedis</taxon>
        <taxon>Candidatus Mycosynbacter</taxon>
    </lineage>
</organism>
<dbReference type="Pfam" id="PF13649">
    <property type="entry name" value="Methyltransf_25"/>
    <property type="match status" value="1"/>
</dbReference>
<dbReference type="PANTHER" id="PTHR43861:SF1">
    <property type="entry name" value="TRANS-ACONITATE 2-METHYLTRANSFERASE"/>
    <property type="match status" value="1"/>
</dbReference>
<evidence type="ECO:0000256" key="1">
    <source>
        <dbReference type="ARBA" id="ARBA00022603"/>
    </source>
</evidence>
<evidence type="ECO:0000256" key="2">
    <source>
        <dbReference type="ARBA" id="ARBA00022679"/>
    </source>
</evidence>
<sequence>MGFAVVEEDTITTYEQIAEWWNKKYSQPNYWGKSFDEFQELLPSGTILEIGAGAGRDAKDLIARGYGYYGTEPAAKFVEIARAKNPGARFEQLSVYELEPAEYDGFWAAAVLLHIPRPRIQEALSTLRAAVRGGAIGFIVIKEGDGEVVEVQGDYPRLFTLWLDADFRVELSQAGFEVIKYHREVKSERTIWLRYIVKAI</sequence>
<proteinExistence type="predicted"/>
<keyword evidence="5" id="KW-1185">Reference proteome</keyword>
<feature type="domain" description="Methyltransferase" evidence="3">
    <location>
        <begin position="47"/>
        <end position="132"/>
    </location>
</feature>
<dbReference type="PANTHER" id="PTHR43861">
    <property type="entry name" value="TRANS-ACONITATE 2-METHYLTRANSFERASE-RELATED"/>
    <property type="match status" value="1"/>
</dbReference>
<dbReference type="CDD" id="cd02440">
    <property type="entry name" value="AdoMet_MTases"/>
    <property type="match status" value="1"/>
</dbReference>
<protein>
    <submittedName>
        <fullName evidence="4">Methyltransferase domain-containing protein</fullName>
    </submittedName>
</protein>
<dbReference type="SUPFAM" id="SSF53335">
    <property type="entry name" value="S-adenosyl-L-methionine-dependent methyltransferases"/>
    <property type="match status" value="1"/>
</dbReference>
<accession>A0A857MKR7</accession>
<keyword evidence="2" id="KW-0808">Transferase</keyword>
<dbReference type="InterPro" id="IPR029063">
    <property type="entry name" value="SAM-dependent_MTases_sf"/>
</dbReference>
<evidence type="ECO:0000259" key="3">
    <source>
        <dbReference type="Pfam" id="PF13649"/>
    </source>
</evidence>
<dbReference type="Gene3D" id="3.40.50.150">
    <property type="entry name" value="Vaccinia Virus protein VP39"/>
    <property type="match status" value="1"/>
</dbReference>
<reference evidence="4" key="1">
    <citation type="journal article" date="2021" name="Nat. Microbiol.">
        <title>Cocultivation of an ultrasmall environmental parasitic bacterium with lytic ability against bacteria associated with wastewater foams.</title>
        <authorList>
            <person name="Batinovic S."/>
            <person name="Rose J.J.A."/>
            <person name="Ratcliffe J."/>
            <person name="Seviour R.J."/>
            <person name="Petrovski S."/>
        </authorList>
    </citation>
    <scope>NUCLEOTIDE SEQUENCE</scope>
    <source>
        <strain evidence="4">JR1</strain>
    </source>
</reference>
<evidence type="ECO:0000313" key="4">
    <source>
        <dbReference type="EMBL" id="QHN42365.1"/>
    </source>
</evidence>
<gene>
    <name evidence="4" type="ORF">GII36_00635</name>
</gene>
<dbReference type="Proteomes" id="UP001059824">
    <property type="component" value="Chromosome"/>
</dbReference>
<dbReference type="InterPro" id="IPR041698">
    <property type="entry name" value="Methyltransf_25"/>
</dbReference>
<dbReference type="AlphaFoldDB" id="A0A857MKR7"/>
<dbReference type="GO" id="GO:0008168">
    <property type="term" value="F:methyltransferase activity"/>
    <property type="evidence" value="ECO:0007669"/>
    <property type="project" value="UniProtKB-KW"/>
</dbReference>
<dbReference type="KEGG" id="mama:GII36_00635"/>
<dbReference type="EMBL" id="CP045921">
    <property type="protein sequence ID" value="QHN42365.1"/>
    <property type="molecule type" value="Genomic_DNA"/>
</dbReference>
<dbReference type="GO" id="GO:0032259">
    <property type="term" value="P:methylation"/>
    <property type="evidence" value="ECO:0007669"/>
    <property type="project" value="UniProtKB-KW"/>
</dbReference>